<feature type="domain" description="Calmodulin-binding" evidence="2">
    <location>
        <begin position="268"/>
        <end position="372"/>
    </location>
</feature>
<accession>A0A5A7Q3Q3</accession>
<dbReference type="Proteomes" id="UP000325081">
    <property type="component" value="Unassembled WGS sequence"/>
</dbReference>
<dbReference type="PANTHER" id="PTHR33349:SF20">
    <property type="entry name" value="CHROMO DOMAIN CEC-LIKE PROTEIN"/>
    <property type="match status" value="1"/>
</dbReference>
<dbReference type="EMBL" id="BKCP01005738">
    <property type="protein sequence ID" value="GER39770.1"/>
    <property type="molecule type" value="Genomic_DNA"/>
</dbReference>
<feature type="compositionally biased region" description="Low complexity" evidence="1">
    <location>
        <begin position="18"/>
        <end position="30"/>
    </location>
</feature>
<feature type="compositionally biased region" description="Basic and acidic residues" evidence="1">
    <location>
        <begin position="162"/>
        <end position="181"/>
    </location>
</feature>
<evidence type="ECO:0000256" key="1">
    <source>
        <dbReference type="SAM" id="MobiDB-lite"/>
    </source>
</evidence>
<feature type="region of interest" description="Disordered" evidence="1">
    <location>
        <begin position="162"/>
        <end position="234"/>
    </location>
</feature>
<dbReference type="InterPro" id="IPR012417">
    <property type="entry name" value="CaM-bd_dom_pln"/>
</dbReference>
<dbReference type="PANTHER" id="PTHR33349">
    <property type="entry name" value="EMB|CAB62594.1"/>
    <property type="match status" value="1"/>
</dbReference>
<feature type="compositionally biased region" description="Basic and acidic residues" evidence="1">
    <location>
        <begin position="207"/>
        <end position="223"/>
    </location>
</feature>
<organism evidence="3 4">
    <name type="scientific">Striga asiatica</name>
    <name type="common">Asiatic witchweed</name>
    <name type="synonym">Buchnera asiatica</name>
    <dbReference type="NCBI Taxonomy" id="4170"/>
    <lineage>
        <taxon>Eukaryota</taxon>
        <taxon>Viridiplantae</taxon>
        <taxon>Streptophyta</taxon>
        <taxon>Embryophyta</taxon>
        <taxon>Tracheophyta</taxon>
        <taxon>Spermatophyta</taxon>
        <taxon>Magnoliopsida</taxon>
        <taxon>eudicotyledons</taxon>
        <taxon>Gunneridae</taxon>
        <taxon>Pentapetalae</taxon>
        <taxon>asterids</taxon>
        <taxon>lamiids</taxon>
        <taxon>Lamiales</taxon>
        <taxon>Orobanchaceae</taxon>
        <taxon>Buchnereae</taxon>
        <taxon>Striga</taxon>
    </lineage>
</organism>
<keyword evidence="4" id="KW-1185">Reference proteome</keyword>
<dbReference type="OrthoDB" id="1939646at2759"/>
<dbReference type="SMART" id="SM01054">
    <property type="entry name" value="CaM_binding"/>
    <property type="match status" value="1"/>
</dbReference>
<feature type="compositionally biased region" description="Polar residues" evidence="1">
    <location>
        <begin position="90"/>
        <end position="104"/>
    </location>
</feature>
<comment type="caution">
    <text evidence="3">The sequence shown here is derived from an EMBL/GenBank/DDBJ whole genome shotgun (WGS) entry which is preliminary data.</text>
</comment>
<name>A0A5A7Q3Q3_STRAF</name>
<sequence length="377" mass="42345">MTTRTTRETTPGKEKRGSSPSSHPSTRTSGQSPNPYKKPASPASQKSVPNYLKPTRSSDPEAFKQQGKKPESARKPDLQRRRSLDKPPSVYQSQRSRVCSSYEKTPTLYARPITKTRKVKNQFSKEDKGKAVVHPRQVENINAPVVLMQSGDICDEKRDEDLCKENRKPASEPEQSDHDGEISCEEDSIAKISDQEPTNDDEDGEDIDAKVVNEHQKGLEIEKTQGGCEEDKDENTVIVEDMHIINDYEETENNDVETPSFELLPDTKQEDDDITRNVINDEKSVAGNVSEDVEEKKDWPTNDSEEGRETFTEREGEVVEKKAEGVCEAPKVQGKKEITVSNDVIEETASKLREQRKNKVKALAGAFETVISLQDPK</sequence>
<dbReference type="AlphaFoldDB" id="A0A5A7Q3Q3"/>
<evidence type="ECO:0000313" key="4">
    <source>
        <dbReference type="Proteomes" id="UP000325081"/>
    </source>
</evidence>
<proteinExistence type="predicted"/>
<dbReference type="GO" id="GO:0005516">
    <property type="term" value="F:calmodulin binding"/>
    <property type="evidence" value="ECO:0007669"/>
    <property type="project" value="InterPro"/>
</dbReference>
<feature type="compositionally biased region" description="Basic and acidic residues" evidence="1">
    <location>
        <begin position="294"/>
        <end position="319"/>
    </location>
</feature>
<dbReference type="Pfam" id="PF07839">
    <property type="entry name" value="CaM_binding"/>
    <property type="match status" value="1"/>
</dbReference>
<gene>
    <name evidence="3" type="ORF">STAS_16399</name>
</gene>
<evidence type="ECO:0000313" key="3">
    <source>
        <dbReference type="EMBL" id="GER39770.1"/>
    </source>
</evidence>
<feature type="region of interest" description="Disordered" evidence="1">
    <location>
        <begin position="1"/>
        <end position="107"/>
    </location>
</feature>
<reference evidence="4" key="1">
    <citation type="journal article" date="2019" name="Curr. Biol.">
        <title>Genome Sequence of Striga asiatica Provides Insight into the Evolution of Plant Parasitism.</title>
        <authorList>
            <person name="Yoshida S."/>
            <person name="Kim S."/>
            <person name="Wafula E.K."/>
            <person name="Tanskanen J."/>
            <person name="Kim Y.M."/>
            <person name="Honaas L."/>
            <person name="Yang Z."/>
            <person name="Spallek T."/>
            <person name="Conn C.E."/>
            <person name="Ichihashi Y."/>
            <person name="Cheong K."/>
            <person name="Cui S."/>
            <person name="Der J.P."/>
            <person name="Gundlach H."/>
            <person name="Jiao Y."/>
            <person name="Hori C."/>
            <person name="Ishida J.K."/>
            <person name="Kasahara H."/>
            <person name="Kiba T."/>
            <person name="Kim M.S."/>
            <person name="Koo N."/>
            <person name="Laohavisit A."/>
            <person name="Lee Y.H."/>
            <person name="Lumba S."/>
            <person name="McCourt P."/>
            <person name="Mortimer J.C."/>
            <person name="Mutuku J.M."/>
            <person name="Nomura T."/>
            <person name="Sasaki-Sekimoto Y."/>
            <person name="Seto Y."/>
            <person name="Wang Y."/>
            <person name="Wakatake T."/>
            <person name="Sakakibara H."/>
            <person name="Demura T."/>
            <person name="Yamaguchi S."/>
            <person name="Yoneyama K."/>
            <person name="Manabe R.I."/>
            <person name="Nelson D.C."/>
            <person name="Schulman A.H."/>
            <person name="Timko M.P."/>
            <person name="dePamphilis C.W."/>
            <person name="Choi D."/>
            <person name="Shirasu K."/>
        </authorList>
    </citation>
    <scope>NUCLEOTIDE SEQUENCE [LARGE SCALE GENOMIC DNA]</scope>
    <source>
        <strain evidence="4">cv. UVA1</strain>
    </source>
</reference>
<feature type="compositionally biased region" description="Acidic residues" evidence="1">
    <location>
        <begin position="197"/>
        <end position="206"/>
    </location>
</feature>
<feature type="region of interest" description="Disordered" evidence="1">
    <location>
        <begin position="281"/>
        <end position="319"/>
    </location>
</feature>
<feature type="compositionally biased region" description="Basic and acidic residues" evidence="1">
    <location>
        <begin position="56"/>
        <end position="85"/>
    </location>
</feature>
<protein>
    <submittedName>
        <fullName evidence="3">Calmodulin-binding family protein</fullName>
    </submittedName>
</protein>
<feature type="compositionally biased region" description="Basic and acidic residues" evidence="1">
    <location>
        <begin position="1"/>
        <end position="17"/>
    </location>
</feature>
<evidence type="ECO:0000259" key="2">
    <source>
        <dbReference type="SMART" id="SM01054"/>
    </source>
</evidence>